<dbReference type="RefSeq" id="WP_061405675.1">
    <property type="nucleotide sequence ID" value="NC_002947.4"/>
</dbReference>
<dbReference type="Proteomes" id="UP000000556">
    <property type="component" value="Chromosome"/>
</dbReference>
<dbReference type="InterPro" id="IPR001343">
    <property type="entry name" value="Hemolysn_Ca-bd"/>
</dbReference>
<dbReference type="PATRIC" id="fig|160488.4.peg.4107"/>
<reference evidence="4 5" key="2">
    <citation type="journal article" date="2016" name="Environ. Microbiol.">
        <title>The revisited genome of Pseudomonas putida KT2440 enlightens its value as a robust metabolic chassis.</title>
        <authorList>
            <person name="Belda E."/>
            <person name="van Heck R.G."/>
            <person name="Lopez-Sanchez M.J."/>
            <person name="Cruveiller S."/>
            <person name="Barbe V."/>
            <person name="Fraser C."/>
            <person name="Klenk H.P."/>
            <person name="Petersen J."/>
            <person name="Morgat A."/>
            <person name="Nikel P.I."/>
            <person name="Vallenet D."/>
            <person name="Rouy Z."/>
            <person name="Sekowska A."/>
            <person name="Martins Dos Santos V.A."/>
            <person name="de Lorenzo V."/>
            <person name="Danchin A."/>
            <person name="Medigue C."/>
        </authorList>
    </citation>
    <scope>NUCLEOTIDE SEQUENCE [LARGE SCALE GENOMIC DNA]</scope>
    <source>
        <strain evidence="5">ATCC 47054 / DSM 6125 / CFBP 8728 / NCIMB 11950 / KT2440</strain>
    </source>
</reference>
<accession>Q88G76</accession>
<proteinExistence type="predicted"/>
<dbReference type="GO" id="GO:0005509">
    <property type="term" value="F:calcium ion binding"/>
    <property type="evidence" value="ECO:0007669"/>
    <property type="project" value="InterPro"/>
</dbReference>
<dbReference type="PANTHER" id="PTHR38340">
    <property type="entry name" value="S-LAYER PROTEIN"/>
    <property type="match status" value="1"/>
</dbReference>
<evidence type="ECO:0000256" key="1">
    <source>
        <dbReference type="ARBA" id="ARBA00004613"/>
    </source>
</evidence>
<comment type="subcellular location">
    <subcellularLocation>
        <location evidence="1">Secreted</location>
    </subcellularLocation>
</comment>
<evidence type="ECO:0000256" key="2">
    <source>
        <dbReference type="ARBA" id="ARBA00022525"/>
    </source>
</evidence>
<dbReference type="InterPro" id="IPR050557">
    <property type="entry name" value="RTX_toxin/Mannuronan_C5-epim"/>
</dbReference>
<keyword evidence="2" id="KW-0964">Secreted</keyword>
<dbReference type="KEGG" id="ppu:PP_3849"/>
<dbReference type="OrthoDB" id="223957at2"/>
<dbReference type="PRINTS" id="PR00313">
    <property type="entry name" value="CABNDNGRPT"/>
</dbReference>
<dbReference type="Gene3D" id="2.150.10.10">
    <property type="entry name" value="Serralysin-like metalloprotease, C-terminal"/>
    <property type="match status" value="3"/>
</dbReference>
<dbReference type="AlphaFoldDB" id="Q88G76"/>
<gene>
    <name evidence="4" type="ordered locus">PP_3849</name>
</gene>
<dbReference type="PANTHER" id="PTHR38340:SF1">
    <property type="entry name" value="S-LAYER PROTEIN"/>
    <property type="match status" value="1"/>
</dbReference>
<keyword evidence="3" id="KW-0106">Calcium</keyword>
<dbReference type="BioCyc" id="PPUT160488:G1G01-4109-MONOMER"/>
<organism evidence="4 5">
    <name type="scientific">Pseudomonas putida (strain ATCC 47054 / DSM 6125 / CFBP 8728 / NCIMB 11950 / KT2440)</name>
    <dbReference type="NCBI Taxonomy" id="160488"/>
    <lineage>
        <taxon>Bacteria</taxon>
        <taxon>Pseudomonadati</taxon>
        <taxon>Pseudomonadota</taxon>
        <taxon>Gammaproteobacteria</taxon>
        <taxon>Pseudomonadales</taxon>
        <taxon>Pseudomonadaceae</taxon>
        <taxon>Pseudomonas</taxon>
    </lineage>
</organism>
<dbReference type="EMBL" id="AE015451">
    <property type="protein sequence ID" value="AAN69443.2"/>
    <property type="molecule type" value="Genomic_DNA"/>
</dbReference>
<dbReference type="SUPFAM" id="SSF51120">
    <property type="entry name" value="beta-Roll"/>
    <property type="match status" value="3"/>
</dbReference>
<evidence type="ECO:0000313" key="5">
    <source>
        <dbReference type="Proteomes" id="UP000000556"/>
    </source>
</evidence>
<dbReference type="InterPro" id="IPR018511">
    <property type="entry name" value="Hemolysin-typ_Ca-bd_CS"/>
</dbReference>
<name>Q88G76_PSEPK</name>
<dbReference type="GO" id="GO:0005576">
    <property type="term" value="C:extracellular region"/>
    <property type="evidence" value="ECO:0007669"/>
    <property type="project" value="UniProtKB-SubCell"/>
</dbReference>
<dbReference type="PROSITE" id="PS00330">
    <property type="entry name" value="HEMOLYSIN_CALCIUM"/>
    <property type="match status" value="3"/>
</dbReference>
<reference evidence="4 5" key="1">
    <citation type="journal article" date="2002" name="Environ. Microbiol.">
        <title>Complete genome sequence and comparative analysis of the metabolically versatile Pseudomonas putida KT2440.</title>
        <authorList>
            <person name="Nelson K.E."/>
            <person name="Weinel C."/>
            <person name="Paulsen I.T."/>
            <person name="Dodson R.J."/>
            <person name="Hilbert H."/>
            <person name="Martins dos Santos V.A."/>
            <person name="Fouts D.E."/>
            <person name="Gill S.R."/>
            <person name="Pop M."/>
            <person name="Holmes M."/>
            <person name="Brinkac L."/>
            <person name="Beanan M."/>
            <person name="DeBoy R.T."/>
            <person name="Daugherty S."/>
            <person name="Kolonay J."/>
            <person name="Madupu R."/>
            <person name="Nelson W."/>
            <person name="White O."/>
            <person name="Peterson J."/>
            <person name="Khouri H."/>
            <person name="Hance I."/>
            <person name="Chris Lee P."/>
            <person name="Holtzapple E."/>
            <person name="Scanlan D."/>
            <person name="Tran K."/>
            <person name="Moazzez A."/>
            <person name="Utterback T."/>
            <person name="Rizzo M."/>
            <person name="Lee K."/>
            <person name="Kosack D."/>
            <person name="Moestl D."/>
            <person name="Wedler H."/>
            <person name="Lauber J."/>
            <person name="Stjepandic D."/>
            <person name="Hoheisel J."/>
            <person name="Straetz M."/>
            <person name="Heim S."/>
            <person name="Kiewitz C."/>
            <person name="Eisen J.A."/>
            <person name="Timmis K.N."/>
            <person name="Dusterhoft A."/>
            <person name="Tummler B."/>
            <person name="Fraser C.M."/>
        </authorList>
    </citation>
    <scope>NUCLEOTIDE SEQUENCE [LARGE SCALE GENOMIC DNA]</scope>
    <source>
        <strain evidence="5">ATCC 47054 / DSM 6125 / CFBP 8728 / NCIMB 11950 / KT2440</strain>
    </source>
</reference>
<dbReference type="Pfam" id="PF00353">
    <property type="entry name" value="HemolysinCabind"/>
    <property type="match status" value="4"/>
</dbReference>
<evidence type="ECO:0000313" key="4">
    <source>
        <dbReference type="EMBL" id="AAN69443.2"/>
    </source>
</evidence>
<dbReference type="eggNOG" id="COG2931">
    <property type="taxonomic scope" value="Bacteria"/>
</dbReference>
<dbReference type="PaxDb" id="160488-PP_3849"/>
<protein>
    <submittedName>
        <fullName evidence="4">Calcium-binding protein, hemolysin-type</fullName>
    </submittedName>
</protein>
<evidence type="ECO:0000256" key="3">
    <source>
        <dbReference type="ARBA" id="ARBA00022837"/>
    </source>
</evidence>
<keyword evidence="5" id="KW-1185">Reference proteome</keyword>
<dbReference type="STRING" id="160488.PP_3849"/>
<sequence length="656" mass="67829">MSGIKNIVVSFDKKFAYSYSLDDSYAEHANILVNGGVTDSWSDGSSSQTWFIADTNPAGTYNITSINIQDLQGNIRSYSPAELEKLGINTSVDFVNSTPDTSPPSLKFLKIPTVVDLSSGKAELTIDGIATDDLAGIKNIIVTFNKNLAYSYSSTDTYAENTSILVNGGVYDSWKDGSSSQTWYVAGTNPSGLYNVTSVLIQDLQGNTRSYAPSELAALGINTTILMVATKSVLTSAGDSFSGSSRADWIVGGDGNDELKGLSGDDMLEGGDGDDILDGGTGADIMIGGQGNDTYYVDWGNDKVIETSSAGGIDTVISSVSRTLGAYQENLVLTGSSAINGTGNNLANTLTGNDADNVLNGGAGADIMVGGLGNDTYYVDWGNDKVIETSANGGIDTIISSVSRTLGDYQENLVLTGTAALYGNGNNLANTLTGNNGDNVLNGGAGADTMIGGLGNDTYYVDWGNDKVIETSANGGIDTVISSVSRTLGDHQENLVLTGTKANYGTGNSLDNTLTGNGADNLLNGGAGNDTLVGGAGNDRLVGDLGKDVLTGGAGNDVFAFNTTKESGLTSTAWDVITDFKRGSDKIDVSGIDANTTTNTNEAFNVVLSGAKTFTAAGQLNFVDGVLYGNTDSDIEPEFAIQIVGVTYLASSDLIL</sequence>
<dbReference type="InterPro" id="IPR011049">
    <property type="entry name" value="Serralysin-like_metalloprot_C"/>
</dbReference>